<evidence type="ECO:0000256" key="1">
    <source>
        <dbReference type="SAM" id="Phobius"/>
    </source>
</evidence>
<evidence type="ECO:0000259" key="2">
    <source>
        <dbReference type="Pfam" id="PF06808"/>
    </source>
</evidence>
<gene>
    <name evidence="3" type="ORF">S12H4_60897</name>
</gene>
<dbReference type="AlphaFoldDB" id="X1UH83"/>
<dbReference type="Pfam" id="PF06808">
    <property type="entry name" value="DctM"/>
    <property type="match status" value="1"/>
</dbReference>
<organism evidence="3">
    <name type="scientific">marine sediment metagenome</name>
    <dbReference type="NCBI Taxonomy" id="412755"/>
    <lineage>
        <taxon>unclassified sequences</taxon>
        <taxon>metagenomes</taxon>
        <taxon>ecological metagenomes</taxon>
    </lineage>
</organism>
<dbReference type="InterPro" id="IPR010656">
    <property type="entry name" value="DctM"/>
</dbReference>
<accession>X1UH83</accession>
<feature type="transmembrane region" description="Helical" evidence="1">
    <location>
        <begin position="25"/>
        <end position="50"/>
    </location>
</feature>
<feature type="non-terminal residue" evidence="3">
    <location>
        <position position="1"/>
    </location>
</feature>
<dbReference type="EMBL" id="BARW01040222">
    <property type="protein sequence ID" value="GAJ16838.1"/>
    <property type="molecule type" value="Genomic_DNA"/>
</dbReference>
<feature type="transmembrane region" description="Helical" evidence="1">
    <location>
        <begin position="56"/>
        <end position="80"/>
    </location>
</feature>
<proteinExistence type="predicted"/>
<feature type="domain" description="TRAP C4-dicarboxylate transport system permease DctM subunit" evidence="2">
    <location>
        <begin position="8"/>
        <end position="87"/>
    </location>
</feature>
<keyword evidence="1" id="KW-0472">Membrane</keyword>
<comment type="caution">
    <text evidence="3">The sequence shown here is derived from an EMBL/GenBank/DDBJ whole genome shotgun (WGS) entry which is preliminary data.</text>
</comment>
<keyword evidence="1" id="KW-1133">Transmembrane helix</keyword>
<reference evidence="3" key="1">
    <citation type="journal article" date="2014" name="Front. Microbiol.">
        <title>High frequency of phylogenetically diverse reductive dehalogenase-homologous genes in deep subseafloor sedimentary metagenomes.</title>
        <authorList>
            <person name="Kawai M."/>
            <person name="Futagami T."/>
            <person name="Toyoda A."/>
            <person name="Takaki Y."/>
            <person name="Nishi S."/>
            <person name="Hori S."/>
            <person name="Arai W."/>
            <person name="Tsubouchi T."/>
            <person name="Morono Y."/>
            <person name="Uchiyama I."/>
            <person name="Ito T."/>
            <person name="Fujiyama A."/>
            <person name="Inagaki F."/>
            <person name="Takami H."/>
        </authorList>
    </citation>
    <scope>NUCLEOTIDE SEQUENCE</scope>
    <source>
        <strain evidence="3">Expedition CK06-06</strain>
    </source>
</reference>
<evidence type="ECO:0000313" key="3">
    <source>
        <dbReference type="EMBL" id="GAJ16838.1"/>
    </source>
</evidence>
<name>X1UH83_9ZZZZ</name>
<protein>
    <recommendedName>
        <fullName evidence="2">TRAP C4-dicarboxylate transport system permease DctM subunit domain-containing protein</fullName>
    </recommendedName>
</protein>
<keyword evidence="1" id="KW-0812">Transmembrane</keyword>
<sequence length="98" mass="10386">LIGIELPGTLTALTAEITTLGGTNVIVVLLISVLVCYLLGMVGMAFIPYIVLAVTVLPAVVTSTGLSLLGLHMFMMYFLLMGPLTPPRFALMPLLPQL</sequence>